<protein>
    <submittedName>
        <fullName evidence="1">Uncharacterized protein</fullName>
    </submittedName>
</protein>
<accession>A0AAD5R9S0</accession>
<sequence>MDMWRIFFVLVKTINKGANEVKYKNILDPFTWVAQNYLTSSQFHLDGYITLTK</sequence>
<evidence type="ECO:0000313" key="2">
    <source>
        <dbReference type="Proteomes" id="UP001196413"/>
    </source>
</evidence>
<gene>
    <name evidence="1" type="ORF">KIN20_033130</name>
</gene>
<dbReference type="Proteomes" id="UP001196413">
    <property type="component" value="Unassembled WGS sequence"/>
</dbReference>
<name>A0AAD5R9S0_PARTN</name>
<dbReference type="AlphaFoldDB" id="A0AAD5R9S0"/>
<dbReference type="EMBL" id="JAHQIW010006937">
    <property type="protein sequence ID" value="KAJ1371219.1"/>
    <property type="molecule type" value="Genomic_DNA"/>
</dbReference>
<keyword evidence="2" id="KW-1185">Reference proteome</keyword>
<evidence type="ECO:0000313" key="1">
    <source>
        <dbReference type="EMBL" id="KAJ1371219.1"/>
    </source>
</evidence>
<comment type="caution">
    <text evidence="1">The sequence shown here is derived from an EMBL/GenBank/DDBJ whole genome shotgun (WGS) entry which is preliminary data.</text>
</comment>
<organism evidence="1 2">
    <name type="scientific">Parelaphostrongylus tenuis</name>
    <name type="common">Meningeal worm</name>
    <dbReference type="NCBI Taxonomy" id="148309"/>
    <lineage>
        <taxon>Eukaryota</taxon>
        <taxon>Metazoa</taxon>
        <taxon>Ecdysozoa</taxon>
        <taxon>Nematoda</taxon>
        <taxon>Chromadorea</taxon>
        <taxon>Rhabditida</taxon>
        <taxon>Rhabditina</taxon>
        <taxon>Rhabditomorpha</taxon>
        <taxon>Strongyloidea</taxon>
        <taxon>Metastrongylidae</taxon>
        <taxon>Parelaphostrongylus</taxon>
    </lineage>
</organism>
<proteinExistence type="predicted"/>
<reference evidence="1" key="1">
    <citation type="submission" date="2021-06" db="EMBL/GenBank/DDBJ databases">
        <title>Parelaphostrongylus tenuis whole genome reference sequence.</title>
        <authorList>
            <person name="Garwood T.J."/>
            <person name="Larsen P.A."/>
            <person name="Fountain-Jones N.M."/>
            <person name="Garbe J.R."/>
            <person name="Macchietto M.G."/>
            <person name="Kania S.A."/>
            <person name="Gerhold R.W."/>
            <person name="Richards J.E."/>
            <person name="Wolf T.M."/>
        </authorList>
    </citation>
    <scope>NUCLEOTIDE SEQUENCE</scope>
    <source>
        <strain evidence="1">MNPRO001-30</strain>
        <tissue evidence="1">Meninges</tissue>
    </source>
</reference>